<dbReference type="InterPro" id="IPR054416">
    <property type="entry name" value="GST_UstS-like_C"/>
</dbReference>
<dbReference type="SUPFAM" id="SSF52833">
    <property type="entry name" value="Thioredoxin-like"/>
    <property type="match status" value="1"/>
</dbReference>
<name>A0AAD5YNL3_9AGAR</name>
<dbReference type="Proteomes" id="UP001213000">
    <property type="component" value="Unassembled WGS sequence"/>
</dbReference>
<dbReference type="Gene3D" id="3.40.30.10">
    <property type="entry name" value="Glutaredoxin"/>
    <property type="match status" value="1"/>
</dbReference>
<organism evidence="2 3">
    <name type="scientific">Leucocoprinus birnbaumii</name>
    <dbReference type="NCBI Taxonomy" id="56174"/>
    <lineage>
        <taxon>Eukaryota</taxon>
        <taxon>Fungi</taxon>
        <taxon>Dikarya</taxon>
        <taxon>Basidiomycota</taxon>
        <taxon>Agaricomycotina</taxon>
        <taxon>Agaricomycetes</taxon>
        <taxon>Agaricomycetidae</taxon>
        <taxon>Agaricales</taxon>
        <taxon>Agaricineae</taxon>
        <taxon>Agaricaceae</taxon>
        <taxon>Leucocoprinus</taxon>
    </lineage>
</organism>
<keyword evidence="3" id="KW-1185">Reference proteome</keyword>
<dbReference type="Gene3D" id="1.20.1050.10">
    <property type="match status" value="1"/>
</dbReference>
<sequence length="225" mass="25479">MITLYDLAGRDPNKCWSSNVWKARYVLNYKKLPYRTIYLGLEEVDGIIKEAGIPPSRLKPDGTPLHTVPSIIDDATGERVTDSYSIAEYLDKQYPDTPKAFPPGTEALQAAFYQQFNERNNARRIFAFSGKSPDQIRPVGEELEKLWEKAFGFFDELDGWYRKSSGAFLAGDAPSFGDFTVAAALKGMKIVFGEDEEHWVKMTKANNGRWSKLLNDLEIYASDEN</sequence>
<protein>
    <recommendedName>
        <fullName evidence="1">GST N-terminal domain-containing protein</fullName>
    </recommendedName>
</protein>
<dbReference type="SUPFAM" id="SSF47616">
    <property type="entry name" value="GST C-terminal domain-like"/>
    <property type="match status" value="1"/>
</dbReference>
<comment type="caution">
    <text evidence="2">The sequence shown here is derived from an EMBL/GenBank/DDBJ whole genome shotgun (WGS) entry which is preliminary data.</text>
</comment>
<dbReference type="EMBL" id="JANIEX010001510">
    <property type="protein sequence ID" value="KAJ3557152.1"/>
    <property type="molecule type" value="Genomic_DNA"/>
</dbReference>
<dbReference type="Pfam" id="PF13409">
    <property type="entry name" value="GST_N_2"/>
    <property type="match status" value="1"/>
</dbReference>
<evidence type="ECO:0000259" key="1">
    <source>
        <dbReference type="PROSITE" id="PS50404"/>
    </source>
</evidence>
<proteinExistence type="predicted"/>
<dbReference type="Pfam" id="PF22041">
    <property type="entry name" value="GST_C_7"/>
    <property type="match status" value="1"/>
</dbReference>
<dbReference type="CDD" id="cd00299">
    <property type="entry name" value="GST_C_family"/>
    <property type="match status" value="1"/>
</dbReference>
<gene>
    <name evidence="2" type="ORF">NP233_g11818</name>
</gene>
<evidence type="ECO:0000313" key="3">
    <source>
        <dbReference type="Proteomes" id="UP001213000"/>
    </source>
</evidence>
<accession>A0AAD5YNL3</accession>
<dbReference type="AlphaFoldDB" id="A0AAD5YNL3"/>
<feature type="domain" description="GST N-terminal" evidence="1">
    <location>
        <begin position="7"/>
        <end position="98"/>
    </location>
</feature>
<dbReference type="InterPro" id="IPR036249">
    <property type="entry name" value="Thioredoxin-like_sf"/>
</dbReference>
<dbReference type="PROSITE" id="PS50404">
    <property type="entry name" value="GST_NTER"/>
    <property type="match status" value="1"/>
</dbReference>
<reference evidence="2" key="1">
    <citation type="submission" date="2022-07" db="EMBL/GenBank/DDBJ databases">
        <title>Genome Sequence of Leucocoprinus birnbaumii.</title>
        <authorList>
            <person name="Buettner E."/>
        </authorList>
    </citation>
    <scope>NUCLEOTIDE SEQUENCE</scope>
    <source>
        <strain evidence="2">VT141</strain>
    </source>
</reference>
<dbReference type="InterPro" id="IPR004045">
    <property type="entry name" value="Glutathione_S-Trfase_N"/>
</dbReference>
<dbReference type="InterPro" id="IPR036282">
    <property type="entry name" value="Glutathione-S-Trfase_C_sf"/>
</dbReference>
<evidence type="ECO:0000313" key="2">
    <source>
        <dbReference type="EMBL" id="KAJ3557152.1"/>
    </source>
</evidence>